<dbReference type="KEGG" id="mcha:111018730"/>
<name>A0A6J1DC48_MOMCH</name>
<gene>
    <name evidence="4" type="primary">LOC111018730</name>
</gene>
<dbReference type="InterPro" id="IPR008889">
    <property type="entry name" value="VQ"/>
</dbReference>
<dbReference type="OrthoDB" id="1917757at2759"/>
<dbReference type="PANTHER" id="PTHR33143">
    <property type="entry name" value="F16F4.1 PROTEIN-RELATED"/>
    <property type="match status" value="1"/>
</dbReference>
<dbReference type="GO" id="GO:0005634">
    <property type="term" value="C:nucleus"/>
    <property type="evidence" value="ECO:0007669"/>
    <property type="project" value="TreeGrafter"/>
</dbReference>
<dbReference type="InterPro" id="IPR039607">
    <property type="entry name" value="VQ_8/17/18/20/21/25"/>
</dbReference>
<protein>
    <submittedName>
        <fullName evidence="4">VQ motif-containing protein 8, chloroplastic</fullName>
    </submittedName>
</protein>
<feature type="region of interest" description="Disordered" evidence="1">
    <location>
        <begin position="63"/>
        <end position="87"/>
    </location>
</feature>
<keyword evidence="3" id="KW-1185">Reference proteome</keyword>
<dbReference type="AlphaFoldDB" id="A0A6J1DC48"/>
<sequence length="163" mass="18067">MSPAKSCDINGPRPSPLLIHKHSRLIRKPPPQLRQPLIIYTHSPKIIHTQPKDFMALVQRLTGFTPPPPPHADDSDRNNNVNFDNDSSSVLTEEVNCGDHNHHPSYVKEVQSQSQSHSFLADVPLFTPAGLRYAPDATSFASPGLPNSLSPSFMEFLKGLPEF</sequence>
<dbReference type="Proteomes" id="UP000504603">
    <property type="component" value="Unplaced"/>
</dbReference>
<proteinExistence type="predicted"/>
<dbReference type="PANTHER" id="PTHR33143:SF63">
    <property type="entry name" value="F16F4.1 PROTEIN"/>
    <property type="match status" value="1"/>
</dbReference>
<evidence type="ECO:0000259" key="2">
    <source>
        <dbReference type="Pfam" id="PF05678"/>
    </source>
</evidence>
<dbReference type="GeneID" id="111018730"/>
<dbReference type="Pfam" id="PF05678">
    <property type="entry name" value="VQ"/>
    <property type="match status" value="1"/>
</dbReference>
<evidence type="ECO:0000313" key="3">
    <source>
        <dbReference type="Proteomes" id="UP000504603"/>
    </source>
</evidence>
<dbReference type="RefSeq" id="XP_022150646.1">
    <property type="nucleotide sequence ID" value="XM_022294954.1"/>
</dbReference>
<accession>A0A6J1DC48</accession>
<feature type="compositionally biased region" description="Low complexity" evidence="1">
    <location>
        <begin position="78"/>
        <end position="87"/>
    </location>
</feature>
<reference evidence="4" key="1">
    <citation type="submission" date="2025-08" db="UniProtKB">
        <authorList>
            <consortium name="RefSeq"/>
        </authorList>
    </citation>
    <scope>IDENTIFICATION</scope>
    <source>
        <strain evidence="4">OHB3-1</strain>
    </source>
</reference>
<feature type="domain" description="VQ" evidence="2">
    <location>
        <begin position="41"/>
        <end position="63"/>
    </location>
</feature>
<organism evidence="3 4">
    <name type="scientific">Momordica charantia</name>
    <name type="common">Bitter gourd</name>
    <name type="synonym">Balsam pear</name>
    <dbReference type="NCBI Taxonomy" id="3673"/>
    <lineage>
        <taxon>Eukaryota</taxon>
        <taxon>Viridiplantae</taxon>
        <taxon>Streptophyta</taxon>
        <taxon>Embryophyta</taxon>
        <taxon>Tracheophyta</taxon>
        <taxon>Spermatophyta</taxon>
        <taxon>Magnoliopsida</taxon>
        <taxon>eudicotyledons</taxon>
        <taxon>Gunneridae</taxon>
        <taxon>Pentapetalae</taxon>
        <taxon>rosids</taxon>
        <taxon>fabids</taxon>
        <taxon>Cucurbitales</taxon>
        <taxon>Cucurbitaceae</taxon>
        <taxon>Momordiceae</taxon>
        <taxon>Momordica</taxon>
    </lineage>
</organism>
<evidence type="ECO:0000256" key="1">
    <source>
        <dbReference type="SAM" id="MobiDB-lite"/>
    </source>
</evidence>
<evidence type="ECO:0000313" key="4">
    <source>
        <dbReference type="RefSeq" id="XP_022150646.1"/>
    </source>
</evidence>